<keyword evidence="2" id="KW-1185">Reference proteome</keyword>
<sequence>MLNRQSILGFNNNQEITQIVVDDKYIHQLISLPNNPSDLNKLVLLIFNGITDNDSQYERRSLPPDIDEKLSFNNVLTYRFLIESNYSENAYYLENAYESLNTETPGQKKVFLNYINSIYLKVLGDLFQDNSTMSKKELINNFADTIISNVISSLLISIGSNNKEVAHLSGESINLNIFTIVCHAFVDCKVLENPNN</sequence>
<dbReference type="EMBL" id="JASCRZ010000001">
    <property type="protein sequence ID" value="MDI5893898.1"/>
    <property type="molecule type" value="Genomic_DNA"/>
</dbReference>
<name>A0ABT6V8S8_9FLAO</name>
<organism evidence="1 2">
    <name type="scientific">Flavobacterium algoritolerans</name>
    <dbReference type="NCBI Taxonomy" id="3041254"/>
    <lineage>
        <taxon>Bacteria</taxon>
        <taxon>Pseudomonadati</taxon>
        <taxon>Bacteroidota</taxon>
        <taxon>Flavobacteriia</taxon>
        <taxon>Flavobacteriales</taxon>
        <taxon>Flavobacteriaceae</taxon>
        <taxon>Flavobacterium</taxon>
    </lineage>
</organism>
<proteinExistence type="predicted"/>
<accession>A0ABT6V8S8</accession>
<reference evidence="1 2" key="1">
    <citation type="submission" date="2023-04" db="EMBL/GenBank/DDBJ databases">
        <title>Two novel species of Flavobacterium.</title>
        <authorList>
            <person name="Liu Q."/>
            <person name="Xin Y.-H."/>
        </authorList>
    </citation>
    <scope>NUCLEOTIDE SEQUENCE [LARGE SCALE GENOMIC DNA]</scope>
    <source>
        <strain evidence="1 2">LB1P51</strain>
    </source>
</reference>
<dbReference type="RefSeq" id="WP_282715180.1">
    <property type="nucleotide sequence ID" value="NZ_JASCRZ010000001.1"/>
</dbReference>
<evidence type="ECO:0000313" key="1">
    <source>
        <dbReference type="EMBL" id="MDI5893898.1"/>
    </source>
</evidence>
<comment type="caution">
    <text evidence="1">The sequence shown here is derived from an EMBL/GenBank/DDBJ whole genome shotgun (WGS) entry which is preliminary data.</text>
</comment>
<protein>
    <submittedName>
        <fullName evidence="1">Uncharacterized protein</fullName>
    </submittedName>
</protein>
<gene>
    <name evidence="1" type="ORF">QLS65_03270</name>
</gene>
<dbReference type="Proteomes" id="UP001243403">
    <property type="component" value="Unassembled WGS sequence"/>
</dbReference>
<evidence type="ECO:0000313" key="2">
    <source>
        <dbReference type="Proteomes" id="UP001243403"/>
    </source>
</evidence>